<comment type="similarity">
    <text evidence="5">Belongs to the SAT4 family.</text>
</comment>
<protein>
    <recommendedName>
        <fullName evidence="8">Rhodopsin domain-containing protein</fullName>
    </recommendedName>
</protein>
<keyword evidence="2 7" id="KW-0812">Transmembrane</keyword>
<evidence type="ECO:0000259" key="8">
    <source>
        <dbReference type="Pfam" id="PF20684"/>
    </source>
</evidence>
<feature type="transmembrane region" description="Helical" evidence="7">
    <location>
        <begin position="221"/>
        <end position="247"/>
    </location>
</feature>
<dbReference type="Proteomes" id="UP001326199">
    <property type="component" value="Unassembled WGS sequence"/>
</dbReference>
<feature type="transmembrane region" description="Helical" evidence="7">
    <location>
        <begin position="31"/>
        <end position="51"/>
    </location>
</feature>
<evidence type="ECO:0000256" key="2">
    <source>
        <dbReference type="ARBA" id="ARBA00022692"/>
    </source>
</evidence>
<dbReference type="GeneID" id="87935007"/>
<reference evidence="9 10" key="1">
    <citation type="journal article" date="2023" name="bioRxiv">
        <title>High-quality genome assemblies of four members of thePodospora anserinaspecies complex.</title>
        <authorList>
            <person name="Ament-Velasquez S.L."/>
            <person name="Vogan A.A."/>
            <person name="Wallerman O."/>
            <person name="Hartmann F."/>
            <person name="Gautier V."/>
            <person name="Silar P."/>
            <person name="Giraud T."/>
            <person name="Johannesson H."/>
        </authorList>
    </citation>
    <scope>NUCLEOTIDE SEQUENCE [LARGE SCALE GENOMIC DNA]</scope>
    <source>
        <strain evidence="9 10">CBS 411.78</strain>
    </source>
</reference>
<dbReference type="Pfam" id="PF20684">
    <property type="entry name" value="Fung_rhodopsin"/>
    <property type="match status" value="1"/>
</dbReference>
<dbReference type="PANTHER" id="PTHR33048:SF47">
    <property type="entry name" value="INTEGRAL MEMBRANE PROTEIN-RELATED"/>
    <property type="match status" value="1"/>
</dbReference>
<evidence type="ECO:0000313" key="9">
    <source>
        <dbReference type="EMBL" id="KAK4663439.1"/>
    </source>
</evidence>
<evidence type="ECO:0000256" key="3">
    <source>
        <dbReference type="ARBA" id="ARBA00022989"/>
    </source>
</evidence>
<organism evidence="9 10">
    <name type="scientific">Podospora pseudopauciseta</name>
    <dbReference type="NCBI Taxonomy" id="2093780"/>
    <lineage>
        <taxon>Eukaryota</taxon>
        <taxon>Fungi</taxon>
        <taxon>Dikarya</taxon>
        <taxon>Ascomycota</taxon>
        <taxon>Pezizomycotina</taxon>
        <taxon>Sordariomycetes</taxon>
        <taxon>Sordariomycetidae</taxon>
        <taxon>Sordariales</taxon>
        <taxon>Podosporaceae</taxon>
        <taxon>Podospora</taxon>
    </lineage>
</organism>
<evidence type="ECO:0000256" key="5">
    <source>
        <dbReference type="ARBA" id="ARBA00038359"/>
    </source>
</evidence>
<feature type="transmembrane region" description="Helical" evidence="7">
    <location>
        <begin position="145"/>
        <end position="167"/>
    </location>
</feature>
<evidence type="ECO:0000256" key="4">
    <source>
        <dbReference type="ARBA" id="ARBA00023136"/>
    </source>
</evidence>
<feature type="region of interest" description="Disordered" evidence="6">
    <location>
        <begin position="385"/>
        <end position="459"/>
    </location>
</feature>
<proteinExistence type="inferred from homology"/>
<dbReference type="RefSeq" id="XP_062763405.1">
    <property type="nucleotide sequence ID" value="XM_062914664.1"/>
</dbReference>
<feature type="compositionally biased region" description="Basic and acidic residues" evidence="6">
    <location>
        <begin position="400"/>
        <end position="414"/>
    </location>
</feature>
<keyword evidence="4 7" id="KW-0472">Membrane</keyword>
<feature type="transmembrane region" description="Helical" evidence="7">
    <location>
        <begin position="109"/>
        <end position="133"/>
    </location>
</feature>
<feature type="transmembrane region" description="Helical" evidence="7">
    <location>
        <begin position="187"/>
        <end position="209"/>
    </location>
</feature>
<feature type="compositionally biased region" description="Gly residues" evidence="6">
    <location>
        <begin position="305"/>
        <end position="314"/>
    </location>
</feature>
<comment type="caution">
    <text evidence="9">The sequence shown here is derived from an EMBL/GenBank/DDBJ whole genome shotgun (WGS) entry which is preliminary data.</text>
</comment>
<feature type="region of interest" description="Disordered" evidence="6">
    <location>
        <begin position="297"/>
        <end position="370"/>
    </location>
</feature>
<evidence type="ECO:0000313" key="10">
    <source>
        <dbReference type="Proteomes" id="UP001326199"/>
    </source>
</evidence>
<evidence type="ECO:0000256" key="6">
    <source>
        <dbReference type="SAM" id="MobiDB-lite"/>
    </source>
</evidence>
<feature type="domain" description="Rhodopsin" evidence="8">
    <location>
        <begin position="48"/>
        <end position="288"/>
    </location>
</feature>
<dbReference type="InterPro" id="IPR049326">
    <property type="entry name" value="Rhodopsin_dom_fungi"/>
</dbReference>
<feature type="transmembrane region" description="Helical" evidence="7">
    <location>
        <begin position="63"/>
        <end position="89"/>
    </location>
</feature>
<evidence type="ECO:0000256" key="1">
    <source>
        <dbReference type="ARBA" id="ARBA00004141"/>
    </source>
</evidence>
<dbReference type="PANTHER" id="PTHR33048">
    <property type="entry name" value="PTH11-LIKE INTEGRAL MEMBRANE PROTEIN (AFU_ORTHOLOGUE AFUA_5G11245)"/>
    <property type="match status" value="1"/>
</dbReference>
<keyword evidence="10" id="KW-1185">Reference proteome</keyword>
<name>A0ABR0H625_9PEZI</name>
<comment type="subcellular location">
    <subcellularLocation>
        <location evidence="1">Membrane</location>
        <topology evidence="1">Multi-pass membrane protein</topology>
    </subcellularLocation>
</comment>
<accession>A0ABR0H625</accession>
<feature type="compositionally biased region" description="Low complexity" evidence="6">
    <location>
        <begin position="353"/>
        <end position="368"/>
    </location>
</feature>
<feature type="compositionally biased region" description="Polar residues" evidence="6">
    <location>
        <begin position="385"/>
        <end position="398"/>
    </location>
</feature>
<dbReference type="InterPro" id="IPR052337">
    <property type="entry name" value="SAT4-like"/>
</dbReference>
<sequence>MGPSLEDEERALIALYGPKEDWPHDSRGPEITASVWVAFSFAAIFVALRFWTRIKIVRSLGAADWLVLAALLVAAAMSAVITVEVGYGMGKHVYDVEPKENFLKMLKTWYFSLLFYCVSLGLSKISICVIYVTIFTYDWAKKCSWAMLIFVAVHNVWALGTTLTFCIPLQSVWDPRVKASYCHTESIWWVNTSLGVFTDFLIFLLPIPMIMPLKLPRRQKIAVTAVFAIGFFICIVSVVRLSIIVWLKSNPHVDYTYVNALSSHWTSLEIHISILVACAMTLKPLITRLFPNLLEPPSGESTGLPSGGGAGSNGGAQLTIGSKPLRNQPAPARPGAGGDWLETVAEEGPTVRNNDNNNKNNNNNNKENNVIEDVALRDIDVEAQSYQHHQPRQSNAASTKGERENKELGSDTHLARGSIVEELPEFLRPGSRPYAKGDAASVSTQASLLGPEVTARSIG</sequence>
<dbReference type="EMBL" id="JAFFHB010000008">
    <property type="protein sequence ID" value="KAK4663439.1"/>
    <property type="molecule type" value="Genomic_DNA"/>
</dbReference>
<keyword evidence="3 7" id="KW-1133">Transmembrane helix</keyword>
<evidence type="ECO:0000256" key="7">
    <source>
        <dbReference type="SAM" id="Phobius"/>
    </source>
</evidence>
<gene>
    <name evidence="9" type="ORF">QC763_608365</name>
</gene>